<gene>
    <name evidence="2" type="ORF">DIZ78_16955</name>
</gene>
<feature type="transmembrane region" description="Helical" evidence="1">
    <location>
        <begin position="190"/>
        <end position="209"/>
    </location>
</feature>
<evidence type="ECO:0000313" key="3">
    <source>
        <dbReference type="Proteomes" id="UP000254771"/>
    </source>
</evidence>
<name>A0A370DB36_9GAMM</name>
<organism evidence="2 3">
    <name type="scientific">endosymbiont of Escarpia spicata</name>
    <dbReference type="NCBI Taxonomy" id="2200908"/>
    <lineage>
        <taxon>Bacteria</taxon>
        <taxon>Pseudomonadati</taxon>
        <taxon>Pseudomonadota</taxon>
        <taxon>Gammaproteobacteria</taxon>
        <taxon>sulfur-oxidizing symbionts</taxon>
    </lineage>
</organism>
<keyword evidence="1" id="KW-1133">Transmembrane helix</keyword>
<proteinExistence type="predicted"/>
<feature type="transmembrane region" description="Helical" evidence="1">
    <location>
        <begin position="161"/>
        <end position="178"/>
    </location>
</feature>
<keyword evidence="1" id="KW-0812">Transmembrane</keyword>
<feature type="transmembrane region" description="Helical" evidence="1">
    <location>
        <begin position="82"/>
        <end position="104"/>
    </location>
</feature>
<protein>
    <submittedName>
        <fullName evidence="2">DUF1538 domain-containing protein</fullName>
    </submittedName>
</protein>
<dbReference type="AlphaFoldDB" id="A0A370DB36"/>
<evidence type="ECO:0000313" key="2">
    <source>
        <dbReference type="EMBL" id="RDH82109.1"/>
    </source>
</evidence>
<keyword evidence="3" id="KW-1185">Reference proteome</keyword>
<accession>A0A370DB36</accession>
<sequence length="243" mass="25710">MRLIRHLATSLLDSIRDLLPIIAVIAFFQTLVLQQPIPNLGSLLFGTLLVVIGLSMFIHGLKIGLFPLGEAMAWDFAKKGSVTWLLAFAFSLGFGTTIAEPALIKIAEEASEVAAVGGMIANNIESMEDYASGLRFTVAFSVGLAIVIGVLRIIKGWPVQYLIMGGYLGVVIMTAFAPREIIGIAYDSGGVTTSTITVPLVTALGIGLASSIKGRNPMTDGFGLIAFASLTPMIFVMGYGILL</sequence>
<dbReference type="Pfam" id="PF07556">
    <property type="entry name" value="DUF1538"/>
    <property type="match status" value="1"/>
</dbReference>
<evidence type="ECO:0000256" key="1">
    <source>
        <dbReference type="SAM" id="Phobius"/>
    </source>
</evidence>
<keyword evidence="1" id="KW-0472">Membrane</keyword>
<feature type="transmembrane region" description="Helical" evidence="1">
    <location>
        <begin position="136"/>
        <end position="154"/>
    </location>
</feature>
<feature type="transmembrane region" description="Helical" evidence="1">
    <location>
        <begin position="18"/>
        <end position="37"/>
    </location>
</feature>
<comment type="caution">
    <text evidence="2">The sequence shown here is derived from an EMBL/GenBank/DDBJ whole genome shotgun (WGS) entry which is preliminary data.</text>
</comment>
<dbReference type="Proteomes" id="UP000254771">
    <property type="component" value="Unassembled WGS sequence"/>
</dbReference>
<feature type="transmembrane region" description="Helical" evidence="1">
    <location>
        <begin position="221"/>
        <end position="242"/>
    </location>
</feature>
<feature type="transmembrane region" description="Helical" evidence="1">
    <location>
        <begin position="43"/>
        <end position="61"/>
    </location>
</feature>
<dbReference type="InterPro" id="IPR011435">
    <property type="entry name" value="UmpAB"/>
</dbReference>
<reference evidence="2 3" key="1">
    <citation type="journal article" date="2018" name="ISME J.">
        <title>Endosymbiont genomes yield clues of tubeworm success.</title>
        <authorList>
            <person name="Li Y."/>
            <person name="Liles M.R."/>
            <person name="Halanych K.M."/>
        </authorList>
    </citation>
    <scope>NUCLEOTIDE SEQUENCE [LARGE SCALE GENOMIC DNA]</scope>
    <source>
        <strain evidence="2">A1462</strain>
    </source>
</reference>
<dbReference type="EMBL" id="QFXE01000021">
    <property type="protein sequence ID" value="RDH82109.1"/>
    <property type="molecule type" value="Genomic_DNA"/>
</dbReference>